<accession>A0ABV6UX11</accession>
<dbReference type="PANTHER" id="PTHR43433">
    <property type="entry name" value="HYDROLASE, ALPHA/BETA FOLD FAMILY PROTEIN"/>
    <property type="match status" value="1"/>
</dbReference>
<gene>
    <name evidence="3" type="ORF">ACEZDJ_32235</name>
</gene>
<dbReference type="Pfam" id="PF00561">
    <property type="entry name" value="Abhydrolase_1"/>
    <property type="match status" value="1"/>
</dbReference>
<evidence type="ECO:0000256" key="1">
    <source>
        <dbReference type="SAM" id="MobiDB-lite"/>
    </source>
</evidence>
<evidence type="ECO:0000259" key="2">
    <source>
        <dbReference type="Pfam" id="PF00561"/>
    </source>
</evidence>
<feature type="region of interest" description="Disordered" evidence="1">
    <location>
        <begin position="1"/>
        <end position="25"/>
    </location>
</feature>
<dbReference type="InterPro" id="IPR029058">
    <property type="entry name" value="AB_hydrolase_fold"/>
</dbReference>
<dbReference type="CDD" id="cd22249">
    <property type="entry name" value="UDM1_RNF168_RNF169-like"/>
    <property type="match status" value="1"/>
</dbReference>
<sequence>MPQHLAEKPAALSTPLSPPPDARMVSAKNGRQLCVKEWGKKNGTAVFVLHGTPGSRIGVAPRDGVLYRQGIRLIAYDRPGYGWSDRHLGRRVVDAAEDVEAIANQLDVDRFAVVGRSGGGPHALACAAKLGDRVIGTAALVSLAPRIGDDGMRDSWFEGMGPGNREEYGRAMEGLEALTESLRKRARAIHKAPEELITQLLAEVRAADLQVIADAGIRRILKDSYREALRQDGDGWIDDALAFVDDWGFRLSEITSRVLLWHGTDDVFSPVSHSSWLHEHLPGSELGMEPGAAHFDAIARLPDVLSLLTKPGVPGCD</sequence>
<dbReference type="RefSeq" id="WP_232242010.1">
    <property type="nucleotide sequence ID" value="NZ_JBHEZZ010000025.1"/>
</dbReference>
<name>A0ABV6UX11_9ACTN</name>
<dbReference type="SUPFAM" id="SSF53474">
    <property type="entry name" value="alpha/beta-Hydrolases"/>
    <property type="match status" value="1"/>
</dbReference>
<evidence type="ECO:0000313" key="4">
    <source>
        <dbReference type="Proteomes" id="UP001592528"/>
    </source>
</evidence>
<dbReference type="PANTHER" id="PTHR43433:SF10">
    <property type="entry name" value="AB HYDROLASE-1 DOMAIN-CONTAINING PROTEIN"/>
    <property type="match status" value="1"/>
</dbReference>
<proteinExistence type="predicted"/>
<evidence type="ECO:0000313" key="3">
    <source>
        <dbReference type="EMBL" id="MFC1405972.1"/>
    </source>
</evidence>
<dbReference type="EMBL" id="JBHEZZ010000025">
    <property type="protein sequence ID" value="MFC1405972.1"/>
    <property type="molecule type" value="Genomic_DNA"/>
</dbReference>
<dbReference type="GO" id="GO:0016787">
    <property type="term" value="F:hydrolase activity"/>
    <property type="evidence" value="ECO:0007669"/>
    <property type="project" value="UniProtKB-KW"/>
</dbReference>
<reference evidence="3 4" key="1">
    <citation type="submission" date="2024-09" db="EMBL/GenBank/DDBJ databases">
        <authorList>
            <person name="Lee S.D."/>
        </authorList>
    </citation>
    <scope>NUCLEOTIDE SEQUENCE [LARGE SCALE GENOMIC DNA]</scope>
    <source>
        <strain evidence="3 4">N1-5</strain>
    </source>
</reference>
<keyword evidence="4" id="KW-1185">Reference proteome</keyword>
<protein>
    <submittedName>
        <fullName evidence="3">Alpha/beta fold hydrolase</fullName>
    </submittedName>
</protein>
<dbReference type="InterPro" id="IPR050471">
    <property type="entry name" value="AB_hydrolase"/>
</dbReference>
<comment type="caution">
    <text evidence="3">The sequence shown here is derived from an EMBL/GenBank/DDBJ whole genome shotgun (WGS) entry which is preliminary data.</text>
</comment>
<feature type="domain" description="AB hydrolase-1" evidence="2">
    <location>
        <begin position="45"/>
        <end position="296"/>
    </location>
</feature>
<dbReference type="Gene3D" id="3.40.50.1820">
    <property type="entry name" value="alpha/beta hydrolase"/>
    <property type="match status" value="1"/>
</dbReference>
<dbReference type="InterPro" id="IPR000073">
    <property type="entry name" value="AB_hydrolase_1"/>
</dbReference>
<organism evidence="3 4">
    <name type="scientific">Streptacidiphilus cavernicola</name>
    <dbReference type="NCBI Taxonomy" id="3342716"/>
    <lineage>
        <taxon>Bacteria</taxon>
        <taxon>Bacillati</taxon>
        <taxon>Actinomycetota</taxon>
        <taxon>Actinomycetes</taxon>
        <taxon>Kitasatosporales</taxon>
        <taxon>Streptomycetaceae</taxon>
        <taxon>Streptacidiphilus</taxon>
    </lineage>
</organism>
<dbReference type="Proteomes" id="UP001592528">
    <property type="component" value="Unassembled WGS sequence"/>
</dbReference>
<keyword evidence="3" id="KW-0378">Hydrolase</keyword>